<sequence>MAWELGHTIAATVVCASTSYSLYTGSTTHGKQPASSTKPPQAYILNNQVTHSRILPVESRHVFSYPTLSFLLSLHALERNKVDLGRGWLFGYGGVSGRLTGLRSSPYVAHVAGKAQGELGIKEKLVGVLRDHVSLEEEDGFEDGWIMTMPAILGYEGINPLTVYFCYKEGMFWAVVLEIHNTFSESHIHICEVGKDQDPEADKGYTHQWTFLREFHVSPFNDRSGFYTVSVQSPTHPPDAASSQQHDQPPSSLPRPSVRVRLYEAQSHPTPDPFAEGGETQHHLSRGALKLSAVLHVKHSKPLTPSTLLASLARAPFLLFLSMPRILYQAWILHYRKRLDVWVRPDPLGVLGSDSDETASNNGLADDEQRARGVGVKWQTATALERFAQGRIEYFLGRRCREFGVTVKLVAGDPSVADQVFSGEDNQLQYGIKLTLVIHYRSTRFFTAVYMAPSATHALLFGAQCTAPRHRLFSVSDENLFSQVFSLEPRTEALNSNTPHDLQVDTHTPDSQRLSTAQTLRCRPLPLSIHPPSVPIPNVHPLDQRTSAFVSTAAVQSCLLLDRVEEGAFWLAGARVIPGDEPWKAWERAADVFTSQG</sequence>
<keyword evidence="3" id="KW-1185">Reference proteome</keyword>
<evidence type="ECO:0000313" key="3">
    <source>
        <dbReference type="Proteomes" id="UP000305067"/>
    </source>
</evidence>
<dbReference type="AlphaFoldDB" id="A0A5C3Q2U3"/>
<dbReference type="Pfam" id="PF07103">
    <property type="entry name" value="DUF1365"/>
    <property type="match status" value="1"/>
</dbReference>
<dbReference type="PANTHER" id="PTHR33973:SF4">
    <property type="entry name" value="OS07G0153300 PROTEIN"/>
    <property type="match status" value="1"/>
</dbReference>
<organism evidence="2 3">
    <name type="scientific">Pterulicium gracile</name>
    <dbReference type="NCBI Taxonomy" id="1884261"/>
    <lineage>
        <taxon>Eukaryota</taxon>
        <taxon>Fungi</taxon>
        <taxon>Dikarya</taxon>
        <taxon>Basidiomycota</taxon>
        <taxon>Agaricomycotina</taxon>
        <taxon>Agaricomycetes</taxon>
        <taxon>Agaricomycetidae</taxon>
        <taxon>Agaricales</taxon>
        <taxon>Pleurotineae</taxon>
        <taxon>Pterulaceae</taxon>
        <taxon>Pterulicium</taxon>
    </lineage>
</organism>
<name>A0A5C3Q2U3_9AGAR</name>
<dbReference type="OrthoDB" id="3340520at2759"/>
<dbReference type="EMBL" id="ML178866">
    <property type="protein sequence ID" value="TFK96141.1"/>
    <property type="molecule type" value="Genomic_DNA"/>
</dbReference>
<dbReference type="Proteomes" id="UP000305067">
    <property type="component" value="Unassembled WGS sequence"/>
</dbReference>
<proteinExistence type="predicted"/>
<protein>
    <submittedName>
        <fullName evidence="2">Uncharacterized protein</fullName>
    </submittedName>
</protein>
<accession>A0A5C3Q2U3</accession>
<dbReference type="STRING" id="1884261.A0A5C3Q2U3"/>
<evidence type="ECO:0000256" key="1">
    <source>
        <dbReference type="SAM" id="MobiDB-lite"/>
    </source>
</evidence>
<dbReference type="InterPro" id="IPR010775">
    <property type="entry name" value="DUF1365"/>
</dbReference>
<dbReference type="PANTHER" id="PTHR33973">
    <property type="entry name" value="OS07G0153300 PROTEIN"/>
    <property type="match status" value="1"/>
</dbReference>
<reference evidence="2 3" key="1">
    <citation type="journal article" date="2019" name="Nat. Ecol. Evol.">
        <title>Megaphylogeny resolves global patterns of mushroom evolution.</title>
        <authorList>
            <person name="Varga T."/>
            <person name="Krizsan K."/>
            <person name="Foldi C."/>
            <person name="Dima B."/>
            <person name="Sanchez-Garcia M."/>
            <person name="Sanchez-Ramirez S."/>
            <person name="Szollosi G.J."/>
            <person name="Szarkandi J.G."/>
            <person name="Papp V."/>
            <person name="Albert L."/>
            <person name="Andreopoulos W."/>
            <person name="Angelini C."/>
            <person name="Antonin V."/>
            <person name="Barry K.W."/>
            <person name="Bougher N.L."/>
            <person name="Buchanan P."/>
            <person name="Buyck B."/>
            <person name="Bense V."/>
            <person name="Catcheside P."/>
            <person name="Chovatia M."/>
            <person name="Cooper J."/>
            <person name="Damon W."/>
            <person name="Desjardin D."/>
            <person name="Finy P."/>
            <person name="Geml J."/>
            <person name="Haridas S."/>
            <person name="Hughes K."/>
            <person name="Justo A."/>
            <person name="Karasinski D."/>
            <person name="Kautmanova I."/>
            <person name="Kiss B."/>
            <person name="Kocsube S."/>
            <person name="Kotiranta H."/>
            <person name="LaButti K.M."/>
            <person name="Lechner B.E."/>
            <person name="Liimatainen K."/>
            <person name="Lipzen A."/>
            <person name="Lukacs Z."/>
            <person name="Mihaltcheva S."/>
            <person name="Morgado L.N."/>
            <person name="Niskanen T."/>
            <person name="Noordeloos M.E."/>
            <person name="Ohm R.A."/>
            <person name="Ortiz-Santana B."/>
            <person name="Ovrebo C."/>
            <person name="Racz N."/>
            <person name="Riley R."/>
            <person name="Savchenko A."/>
            <person name="Shiryaev A."/>
            <person name="Soop K."/>
            <person name="Spirin V."/>
            <person name="Szebenyi C."/>
            <person name="Tomsovsky M."/>
            <person name="Tulloss R.E."/>
            <person name="Uehling J."/>
            <person name="Grigoriev I.V."/>
            <person name="Vagvolgyi C."/>
            <person name="Papp T."/>
            <person name="Martin F.M."/>
            <person name="Miettinen O."/>
            <person name="Hibbett D.S."/>
            <person name="Nagy L.G."/>
        </authorList>
    </citation>
    <scope>NUCLEOTIDE SEQUENCE [LARGE SCALE GENOMIC DNA]</scope>
    <source>
        <strain evidence="2 3">CBS 309.79</strain>
    </source>
</reference>
<feature type="region of interest" description="Disordered" evidence="1">
    <location>
        <begin position="231"/>
        <end position="255"/>
    </location>
</feature>
<evidence type="ECO:0000313" key="2">
    <source>
        <dbReference type="EMBL" id="TFK96141.1"/>
    </source>
</evidence>
<gene>
    <name evidence="2" type="ORF">BDV98DRAFT_576666</name>
</gene>